<feature type="transmembrane region" description="Helical" evidence="7">
    <location>
        <begin position="368"/>
        <end position="387"/>
    </location>
</feature>
<reference evidence="9 10" key="1">
    <citation type="submission" date="2019-03" db="EMBL/GenBank/DDBJ databases">
        <title>Genomic Encyclopedia of Type Strains, Phase IV (KMG-IV): sequencing the most valuable type-strain genomes for metagenomic binning, comparative biology and taxonomic classification.</title>
        <authorList>
            <person name="Goeker M."/>
        </authorList>
    </citation>
    <scope>NUCLEOTIDE SEQUENCE [LARGE SCALE GENOMIC DNA]</scope>
    <source>
        <strain evidence="9 10">DSM 16326</strain>
    </source>
</reference>
<feature type="transmembrane region" description="Helical" evidence="7">
    <location>
        <begin position="281"/>
        <end position="300"/>
    </location>
</feature>
<dbReference type="PANTHER" id="PTHR23517">
    <property type="entry name" value="RESISTANCE PROTEIN MDTM, PUTATIVE-RELATED-RELATED"/>
    <property type="match status" value="1"/>
</dbReference>
<evidence type="ECO:0000256" key="5">
    <source>
        <dbReference type="ARBA" id="ARBA00022989"/>
    </source>
</evidence>
<comment type="caution">
    <text evidence="9">The sequence shown here is derived from an EMBL/GenBank/DDBJ whole genome shotgun (WGS) entry which is preliminary data.</text>
</comment>
<feature type="transmembrane region" description="Helical" evidence="7">
    <location>
        <begin position="341"/>
        <end position="362"/>
    </location>
</feature>
<dbReference type="InterPro" id="IPR020846">
    <property type="entry name" value="MFS_dom"/>
</dbReference>
<evidence type="ECO:0000256" key="7">
    <source>
        <dbReference type="SAM" id="Phobius"/>
    </source>
</evidence>
<feature type="transmembrane region" description="Helical" evidence="7">
    <location>
        <begin position="80"/>
        <end position="98"/>
    </location>
</feature>
<evidence type="ECO:0000313" key="10">
    <source>
        <dbReference type="Proteomes" id="UP000294914"/>
    </source>
</evidence>
<accession>A0A4R8IEC4</accession>
<dbReference type="InterPro" id="IPR011701">
    <property type="entry name" value="MFS"/>
</dbReference>
<evidence type="ECO:0000256" key="1">
    <source>
        <dbReference type="ARBA" id="ARBA00004651"/>
    </source>
</evidence>
<feature type="transmembrane region" description="Helical" evidence="7">
    <location>
        <begin position="12"/>
        <end position="39"/>
    </location>
</feature>
<keyword evidence="10" id="KW-1185">Reference proteome</keyword>
<feature type="transmembrane region" description="Helical" evidence="7">
    <location>
        <begin position="219"/>
        <end position="239"/>
    </location>
</feature>
<evidence type="ECO:0000256" key="3">
    <source>
        <dbReference type="ARBA" id="ARBA00022475"/>
    </source>
</evidence>
<dbReference type="PANTHER" id="PTHR23517:SF2">
    <property type="entry name" value="MULTIDRUG RESISTANCE PROTEIN MDTH"/>
    <property type="match status" value="1"/>
</dbReference>
<feature type="transmembrane region" description="Helical" evidence="7">
    <location>
        <begin position="306"/>
        <end position="329"/>
    </location>
</feature>
<dbReference type="PROSITE" id="PS50850">
    <property type="entry name" value="MFS"/>
    <property type="match status" value="1"/>
</dbReference>
<dbReference type="Gene3D" id="1.20.1250.20">
    <property type="entry name" value="MFS general substrate transporter like domains"/>
    <property type="match status" value="1"/>
</dbReference>
<dbReference type="InterPro" id="IPR005829">
    <property type="entry name" value="Sugar_transporter_CS"/>
</dbReference>
<protein>
    <submittedName>
        <fullName evidence="9">Putative MFS family arabinose efflux permease</fullName>
    </submittedName>
</protein>
<feature type="transmembrane region" description="Helical" evidence="7">
    <location>
        <begin position="136"/>
        <end position="161"/>
    </location>
</feature>
<evidence type="ECO:0000256" key="4">
    <source>
        <dbReference type="ARBA" id="ARBA00022692"/>
    </source>
</evidence>
<proteinExistence type="predicted"/>
<dbReference type="PROSITE" id="PS00216">
    <property type="entry name" value="SUGAR_TRANSPORT_1"/>
    <property type="match status" value="1"/>
</dbReference>
<feature type="transmembrane region" description="Helical" evidence="7">
    <location>
        <begin position="45"/>
        <end position="68"/>
    </location>
</feature>
<keyword evidence="5 7" id="KW-1133">Transmembrane helix</keyword>
<dbReference type="SUPFAM" id="SSF103473">
    <property type="entry name" value="MFS general substrate transporter"/>
    <property type="match status" value="1"/>
</dbReference>
<keyword evidence="4 7" id="KW-0812">Transmembrane</keyword>
<dbReference type="InterPro" id="IPR036259">
    <property type="entry name" value="MFS_trans_sf"/>
</dbReference>
<dbReference type="Pfam" id="PF07690">
    <property type="entry name" value="MFS_1"/>
    <property type="match status" value="1"/>
</dbReference>
<feature type="transmembrane region" description="Helical" evidence="7">
    <location>
        <begin position="167"/>
        <end position="186"/>
    </location>
</feature>
<dbReference type="RefSeq" id="WP_208321393.1">
    <property type="nucleotide sequence ID" value="NZ_SOQX01000010.1"/>
</dbReference>
<gene>
    <name evidence="9" type="ORF">EDC23_2749</name>
</gene>
<dbReference type="EMBL" id="SOQX01000010">
    <property type="protein sequence ID" value="TDX97944.1"/>
    <property type="molecule type" value="Genomic_DNA"/>
</dbReference>
<organism evidence="9 10">
    <name type="scientific">Thiohalophilus thiocyanatoxydans</name>
    <dbReference type="NCBI Taxonomy" id="381308"/>
    <lineage>
        <taxon>Bacteria</taxon>
        <taxon>Pseudomonadati</taxon>
        <taxon>Pseudomonadota</taxon>
        <taxon>Gammaproteobacteria</taxon>
        <taxon>Thiohalomonadales</taxon>
        <taxon>Thiohalophilaceae</taxon>
        <taxon>Thiohalophilus</taxon>
    </lineage>
</organism>
<sequence length="458" mass="49040">MHDNAMTKGERRIALVLAGVFSSRMLGLFMILPVFTLYAHELHGYTLTLAGLALGIYGLTQALLQIPLGMLSDRIGRKPVIVAGLVVFAVGSLIAALADSMAGMILGRALQGAGAIASAVLALAADLTREEHRLKVMALIGISIGLSFALAMVVGPLLHGWFGVPGIFWVTAVLAMLAIALVLRAVPRPVSVRFHRDTEVEPASLGQVLRDSQLLRVDAGIFILHLLLMANFVVVPGLLEQRFGLPGASHWQIYLPVLLLSMLVIMPFIFLAEKKRMVKQILVFAVGLMLAVQAALASGIDSMAGMVFVLWLFFVAFNLLEASLPSLVAKLAPVTRKGTAMGAYTTAQFLGVFVGGAAGGWLAEHYTLTSLFLFNTVLAGIWLLLVISMRQPSYYTSQLLNVGNLDAQQAEELVRKLSAVPGVIEAIIVAEEGVAYLKVDKPKLDQTALFAYSVTAQG</sequence>
<dbReference type="Proteomes" id="UP000294914">
    <property type="component" value="Unassembled WGS sequence"/>
</dbReference>
<dbReference type="GO" id="GO:0022857">
    <property type="term" value="F:transmembrane transporter activity"/>
    <property type="evidence" value="ECO:0007669"/>
    <property type="project" value="InterPro"/>
</dbReference>
<feature type="transmembrane region" description="Helical" evidence="7">
    <location>
        <begin position="251"/>
        <end position="272"/>
    </location>
</feature>
<keyword evidence="6 7" id="KW-0472">Membrane</keyword>
<feature type="domain" description="Major facilitator superfamily (MFS) profile" evidence="8">
    <location>
        <begin position="11"/>
        <end position="394"/>
    </location>
</feature>
<dbReference type="AlphaFoldDB" id="A0A4R8IEC4"/>
<name>A0A4R8IEC4_9GAMM</name>
<dbReference type="InterPro" id="IPR050171">
    <property type="entry name" value="MFS_Transporters"/>
</dbReference>
<dbReference type="Gene3D" id="3.30.70.100">
    <property type="match status" value="1"/>
</dbReference>
<keyword evidence="3" id="KW-1003">Cell membrane</keyword>
<feature type="transmembrane region" description="Helical" evidence="7">
    <location>
        <begin position="104"/>
        <end position="124"/>
    </location>
</feature>
<dbReference type="GO" id="GO:0005886">
    <property type="term" value="C:plasma membrane"/>
    <property type="evidence" value="ECO:0007669"/>
    <property type="project" value="UniProtKB-SubCell"/>
</dbReference>
<dbReference type="CDD" id="cd17472">
    <property type="entry name" value="MFS_YajR_like"/>
    <property type="match status" value="1"/>
</dbReference>
<evidence type="ECO:0000313" key="9">
    <source>
        <dbReference type="EMBL" id="TDX97944.1"/>
    </source>
</evidence>
<keyword evidence="2" id="KW-0813">Transport</keyword>
<evidence type="ECO:0000259" key="8">
    <source>
        <dbReference type="PROSITE" id="PS50850"/>
    </source>
</evidence>
<comment type="subcellular location">
    <subcellularLocation>
        <location evidence="1">Cell membrane</location>
        <topology evidence="1">Multi-pass membrane protein</topology>
    </subcellularLocation>
</comment>
<evidence type="ECO:0000256" key="6">
    <source>
        <dbReference type="ARBA" id="ARBA00023136"/>
    </source>
</evidence>
<evidence type="ECO:0000256" key="2">
    <source>
        <dbReference type="ARBA" id="ARBA00022448"/>
    </source>
</evidence>